<proteinExistence type="predicted"/>
<gene>
    <name evidence="2" type="ORF">GCM10007888_06760</name>
    <name evidence="1" type="ORF">MOX02_17490</name>
</gene>
<dbReference type="RefSeq" id="WP_147025405.1">
    <property type="nucleotide sequence ID" value="NZ_BJZU01000028.1"/>
</dbReference>
<dbReference type="OrthoDB" id="8001497at2"/>
<sequence length="449" mass="48337">MTKSSILSAVSRIERAPNMSAVVRAYDAALGGSDVSVHRHQGAWQIWHGEASGFCGDFTEIRTHLARDAEEILERTAEEAAPAIAQPAQLQQACAAPAASAAPQRLSRDEILSRIRAHDRERDEAVAEIERRAVNGKPSRLDTWLLDGIRATGAILGEQLSEHDRVAMENPPAAGFRVVKAWVDDADVFQTVTFPMIFKRAQDATAEIVSLLGGRDPAKFSAAEREAGAVLTMEEVGPEPGPAPVPLPAQQQQARATRTPTPKPVRIGGGKIVPLAVVPTHAMANFQVAELVRAALDASTPPADAPQAWLTSVSAIEHAALDAYGAALVWIGAYEEGRHAPCDRAYGLLFDARVRLQDAARHHADLVAIEAIGSLGGGWELRPCVKPGHYDLVQEASVRPELQVPQGLPTAAYRALVRAYRRGLEVGRRRVKAAVRRTLNGPTLNLENL</sequence>
<dbReference type="EMBL" id="BJZU01000028">
    <property type="protein sequence ID" value="GEP03711.1"/>
    <property type="molecule type" value="Genomic_DNA"/>
</dbReference>
<evidence type="ECO:0000313" key="3">
    <source>
        <dbReference type="Proteomes" id="UP000321960"/>
    </source>
</evidence>
<dbReference type="EMBL" id="BSPK01000008">
    <property type="protein sequence ID" value="GLS62295.1"/>
    <property type="molecule type" value="Genomic_DNA"/>
</dbReference>
<accession>A0A512J167</accession>
<comment type="caution">
    <text evidence="1">The sequence shown here is derived from an EMBL/GenBank/DDBJ whole genome shotgun (WGS) entry which is preliminary data.</text>
</comment>
<dbReference type="Proteomes" id="UP001156856">
    <property type="component" value="Unassembled WGS sequence"/>
</dbReference>
<reference evidence="1 3" key="3">
    <citation type="submission" date="2019-07" db="EMBL/GenBank/DDBJ databases">
        <title>Whole genome shotgun sequence of Methylobacterium oxalidis NBRC 107715.</title>
        <authorList>
            <person name="Hosoyama A."/>
            <person name="Uohara A."/>
            <person name="Ohji S."/>
            <person name="Ichikawa N."/>
        </authorList>
    </citation>
    <scope>NUCLEOTIDE SEQUENCE [LARGE SCALE GENOMIC DNA]</scope>
    <source>
        <strain evidence="1 3">NBRC 107715</strain>
    </source>
</reference>
<keyword evidence="4" id="KW-1185">Reference proteome</keyword>
<protein>
    <submittedName>
        <fullName evidence="1">Uncharacterized protein</fullName>
    </submittedName>
</protein>
<reference evidence="4" key="2">
    <citation type="journal article" date="2019" name="Int. J. Syst. Evol. Microbiol.">
        <title>The Global Catalogue of Microorganisms (GCM) 10K type strain sequencing project: providing services to taxonomists for standard genome sequencing and annotation.</title>
        <authorList>
            <consortium name="The Broad Institute Genomics Platform"/>
            <consortium name="The Broad Institute Genome Sequencing Center for Infectious Disease"/>
            <person name="Wu L."/>
            <person name="Ma J."/>
        </authorList>
    </citation>
    <scope>NUCLEOTIDE SEQUENCE [LARGE SCALE GENOMIC DNA]</scope>
    <source>
        <strain evidence="4">NBRC 107715</strain>
    </source>
</reference>
<reference evidence="2" key="4">
    <citation type="submission" date="2023-01" db="EMBL/GenBank/DDBJ databases">
        <title>Draft genome sequence of Methylobacterium oxalidis strain NBRC 107715.</title>
        <authorList>
            <person name="Sun Q."/>
            <person name="Mori K."/>
        </authorList>
    </citation>
    <scope>NUCLEOTIDE SEQUENCE</scope>
    <source>
        <strain evidence="2">NBRC 107715</strain>
    </source>
</reference>
<evidence type="ECO:0000313" key="4">
    <source>
        <dbReference type="Proteomes" id="UP001156856"/>
    </source>
</evidence>
<dbReference type="Proteomes" id="UP000321960">
    <property type="component" value="Unassembled WGS sequence"/>
</dbReference>
<dbReference type="AlphaFoldDB" id="A0A512J167"/>
<evidence type="ECO:0000313" key="2">
    <source>
        <dbReference type="EMBL" id="GLS62295.1"/>
    </source>
</evidence>
<organism evidence="1 3">
    <name type="scientific">Methylobacterium oxalidis</name>
    <dbReference type="NCBI Taxonomy" id="944322"/>
    <lineage>
        <taxon>Bacteria</taxon>
        <taxon>Pseudomonadati</taxon>
        <taxon>Pseudomonadota</taxon>
        <taxon>Alphaproteobacteria</taxon>
        <taxon>Hyphomicrobiales</taxon>
        <taxon>Methylobacteriaceae</taxon>
        <taxon>Methylobacterium</taxon>
    </lineage>
</organism>
<reference evidence="2" key="1">
    <citation type="journal article" date="2014" name="Int. J. Syst. Evol. Microbiol.">
        <title>Complete genome of a new Firmicutes species belonging to the dominant human colonic microbiota ('Ruminococcus bicirculans') reveals two chromosomes and a selective capacity to utilize plant glucans.</title>
        <authorList>
            <consortium name="NISC Comparative Sequencing Program"/>
            <person name="Wegmann U."/>
            <person name="Louis P."/>
            <person name="Goesmann A."/>
            <person name="Henrissat B."/>
            <person name="Duncan S.H."/>
            <person name="Flint H.J."/>
        </authorList>
    </citation>
    <scope>NUCLEOTIDE SEQUENCE</scope>
    <source>
        <strain evidence="2">NBRC 107715</strain>
    </source>
</reference>
<evidence type="ECO:0000313" key="1">
    <source>
        <dbReference type="EMBL" id="GEP03711.1"/>
    </source>
</evidence>
<name>A0A512J167_9HYPH</name>